<evidence type="ECO:0000259" key="1">
    <source>
        <dbReference type="SMART" id="SM01100"/>
    </source>
</evidence>
<feature type="domain" description="CRAL/TRIO N-terminal" evidence="1">
    <location>
        <begin position="53"/>
        <end position="78"/>
    </location>
</feature>
<proteinExistence type="predicted"/>
<dbReference type="EMBL" id="BGPR01054601">
    <property type="protein sequence ID" value="GBO31330.1"/>
    <property type="molecule type" value="Genomic_DNA"/>
</dbReference>
<dbReference type="Pfam" id="PF03765">
    <property type="entry name" value="CRAL_TRIO_N"/>
    <property type="match status" value="1"/>
</dbReference>
<organism evidence="2 3">
    <name type="scientific">Araneus ventricosus</name>
    <name type="common">Orbweaver spider</name>
    <name type="synonym">Epeira ventricosa</name>
    <dbReference type="NCBI Taxonomy" id="182803"/>
    <lineage>
        <taxon>Eukaryota</taxon>
        <taxon>Metazoa</taxon>
        <taxon>Ecdysozoa</taxon>
        <taxon>Arthropoda</taxon>
        <taxon>Chelicerata</taxon>
        <taxon>Arachnida</taxon>
        <taxon>Araneae</taxon>
        <taxon>Araneomorphae</taxon>
        <taxon>Entelegynae</taxon>
        <taxon>Araneoidea</taxon>
        <taxon>Araneidae</taxon>
        <taxon>Araneus</taxon>
    </lineage>
</organism>
<sequence>MGWSEAAGSLRGGSVREMLVGVQSSLANHNISLRPREALQVKEKSKGFCPLQDDEFLLRFLRGRKYDVSRAFTTLKNYYMFKSEYSGVITDLTPTDLKRVLELEHVFVSPKRAPGGEGLLIVFLESSSDMDEEQDETGHSIADAKAATNVLNNFFATENIYEHVVCLFKIVDKQID</sequence>
<dbReference type="InterPro" id="IPR011074">
    <property type="entry name" value="CRAL/TRIO_N_dom"/>
</dbReference>
<dbReference type="SMART" id="SM01100">
    <property type="entry name" value="CRAL_TRIO_N"/>
    <property type="match status" value="1"/>
</dbReference>
<dbReference type="InterPro" id="IPR036273">
    <property type="entry name" value="CRAL/TRIO_N_dom_sf"/>
</dbReference>
<name>A0A4Y2W5D1_ARAVE</name>
<dbReference type="PANTHER" id="PTHR10174">
    <property type="entry name" value="ALPHA-TOCOPHEROL TRANSFER PROTEIN-RELATED"/>
    <property type="match status" value="1"/>
</dbReference>
<dbReference type="Proteomes" id="UP000499080">
    <property type="component" value="Unassembled WGS sequence"/>
</dbReference>
<keyword evidence="3" id="KW-1185">Reference proteome</keyword>
<gene>
    <name evidence="2" type="ORF">AVEN_131495_1</name>
</gene>
<dbReference type="GO" id="GO:0016020">
    <property type="term" value="C:membrane"/>
    <property type="evidence" value="ECO:0007669"/>
    <property type="project" value="TreeGrafter"/>
</dbReference>
<dbReference type="Gene3D" id="1.10.8.20">
    <property type="entry name" value="N-terminal domain of phosphatidylinositol transfer protein sec14p"/>
    <property type="match status" value="1"/>
</dbReference>
<protein>
    <recommendedName>
        <fullName evidence="1">CRAL/TRIO N-terminal domain-containing protein</fullName>
    </recommendedName>
</protein>
<dbReference type="SUPFAM" id="SSF46938">
    <property type="entry name" value="CRAL/TRIO N-terminal domain"/>
    <property type="match status" value="1"/>
</dbReference>
<comment type="caution">
    <text evidence="2">The sequence shown here is derived from an EMBL/GenBank/DDBJ whole genome shotgun (WGS) entry which is preliminary data.</text>
</comment>
<evidence type="ECO:0000313" key="2">
    <source>
        <dbReference type="EMBL" id="GBO31330.1"/>
    </source>
</evidence>
<dbReference type="AlphaFoldDB" id="A0A4Y2W5D1"/>
<evidence type="ECO:0000313" key="3">
    <source>
        <dbReference type="Proteomes" id="UP000499080"/>
    </source>
</evidence>
<reference evidence="2 3" key="1">
    <citation type="journal article" date="2019" name="Sci. Rep.">
        <title>Orb-weaving spider Araneus ventricosus genome elucidates the spidroin gene catalogue.</title>
        <authorList>
            <person name="Kono N."/>
            <person name="Nakamura H."/>
            <person name="Ohtoshi R."/>
            <person name="Moran D.A.P."/>
            <person name="Shinohara A."/>
            <person name="Yoshida Y."/>
            <person name="Fujiwara M."/>
            <person name="Mori M."/>
            <person name="Tomita M."/>
            <person name="Arakawa K."/>
        </authorList>
    </citation>
    <scope>NUCLEOTIDE SEQUENCE [LARGE SCALE GENOMIC DNA]</scope>
</reference>
<dbReference type="PANTHER" id="PTHR10174:SF208">
    <property type="entry name" value="CRAL-TRIO DOMAIN-CONTAINING PROTEIN DDB_G0278031"/>
    <property type="match status" value="1"/>
</dbReference>
<accession>A0A4Y2W5D1</accession>
<dbReference type="OrthoDB" id="75724at2759"/>
<dbReference type="GO" id="GO:1902936">
    <property type="term" value="F:phosphatidylinositol bisphosphate binding"/>
    <property type="evidence" value="ECO:0007669"/>
    <property type="project" value="TreeGrafter"/>
</dbReference>